<dbReference type="GO" id="GO:0006303">
    <property type="term" value="P:double-strand break repair via nonhomologous end joining"/>
    <property type="evidence" value="ECO:0007669"/>
    <property type="project" value="InterPro"/>
</dbReference>
<organism evidence="13 14">
    <name type="scientific">Volvox africanus</name>
    <dbReference type="NCBI Taxonomy" id="51714"/>
    <lineage>
        <taxon>Eukaryota</taxon>
        <taxon>Viridiplantae</taxon>
        <taxon>Chlorophyta</taxon>
        <taxon>core chlorophytes</taxon>
        <taxon>Chlorophyceae</taxon>
        <taxon>CS clade</taxon>
        <taxon>Chlamydomonadales</taxon>
        <taxon>Volvocaceae</taxon>
        <taxon>Volvox</taxon>
    </lineage>
</organism>
<dbReference type="AlphaFoldDB" id="A0A8J4BS82"/>
<dbReference type="EMBL" id="BNCO01000105">
    <property type="protein sequence ID" value="GIL67885.1"/>
    <property type="molecule type" value="Genomic_DNA"/>
</dbReference>
<evidence type="ECO:0000313" key="14">
    <source>
        <dbReference type="Proteomes" id="UP000747399"/>
    </source>
</evidence>
<name>A0A8J4BS82_9CHLO</name>
<dbReference type="PANTHER" id="PTHR12604">
    <property type="entry name" value="KU AUTOANTIGEN DNA HELICASE"/>
    <property type="match status" value="1"/>
</dbReference>
<dbReference type="InterPro" id="IPR036465">
    <property type="entry name" value="vWFA_dom_sf"/>
</dbReference>
<evidence type="ECO:0000256" key="10">
    <source>
        <dbReference type="ARBA" id="ARBA00023242"/>
    </source>
</evidence>
<evidence type="ECO:0000256" key="3">
    <source>
        <dbReference type="ARBA" id="ARBA00022763"/>
    </source>
</evidence>
<proteinExistence type="predicted"/>
<evidence type="ECO:0000256" key="1">
    <source>
        <dbReference type="ARBA" id="ARBA00004123"/>
    </source>
</evidence>
<dbReference type="Gene3D" id="1.10.1600.10">
    <property type="match status" value="1"/>
</dbReference>
<dbReference type="GO" id="GO:0004386">
    <property type="term" value="F:helicase activity"/>
    <property type="evidence" value="ECO:0007669"/>
    <property type="project" value="UniProtKB-KW"/>
</dbReference>
<evidence type="ECO:0000256" key="6">
    <source>
        <dbReference type="ARBA" id="ARBA00022840"/>
    </source>
</evidence>
<dbReference type="SUPFAM" id="SSF53300">
    <property type="entry name" value="vWA-like"/>
    <property type="match status" value="1"/>
</dbReference>
<feature type="compositionally biased region" description="Basic and acidic residues" evidence="11">
    <location>
        <begin position="720"/>
        <end position="741"/>
    </location>
</feature>
<gene>
    <name evidence="13" type="ORF">Vafri_21162</name>
</gene>
<feature type="compositionally biased region" description="Pro residues" evidence="11">
    <location>
        <begin position="571"/>
        <end position="581"/>
    </location>
</feature>
<evidence type="ECO:0000256" key="2">
    <source>
        <dbReference type="ARBA" id="ARBA00022741"/>
    </source>
</evidence>
<keyword evidence="10" id="KW-0539">Nucleus</keyword>
<keyword evidence="3" id="KW-0227">DNA damage</keyword>
<comment type="caution">
    <text evidence="13">The sequence shown here is derived from an EMBL/GenBank/DDBJ whole genome shotgun (WGS) entry which is preliminary data.</text>
</comment>
<feature type="domain" description="Ku" evidence="12">
    <location>
        <begin position="410"/>
        <end position="553"/>
    </location>
</feature>
<evidence type="ECO:0000256" key="5">
    <source>
        <dbReference type="ARBA" id="ARBA00022806"/>
    </source>
</evidence>
<dbReference type="InterPro" id="IPR006164">
    <property type="entry name" value="DNA_bd_Ku70/Ku80"/>
</dbReference>
<keyword evidence="7" id="KW-0238">DNA-binding</keyword>
<dbReference type="Gene3D" id="3.40.50.410">
    <property type="entry name" value="von Willebrand factor, type A domain"/>
    <property type="match status" value="1"/>
</dbReference>
<keyword evidence="14" id="KW-1185">Reference proteome</keyword>
<accession>A0A8J4BS82</accession>
<feature type="region of interest" description="Disordered" evidence="11">
    <location>
        <begin position="568"/>
        <end position="589"/>
    </location>
</feature>
<evidence type="ECO:0000256" key="11">
    <source>
        <dbReference type="SAM" id="MobiDB-lite"/>
    </source>
</evidence>
<keyword evidence="8" id="KW-0233">DNA recombination</keyword>
<dbReference type="GO" id="GO:0005524">
    <property type="term" value="F:ATP binding"/>
    <property type="evidence" value="ECO:0007669"/>
    <property type="project" value="UniProtKB-KW"/>
</dbReference>
<dbReference type="Proteomes" id="UP000747399">
    <property type="component" value="Unassembled WGS sequence"/>
</dbReference>
<comment type="subcellular location">
    <subcellularLocation>
        <location evidence="1">Nucleus</location>
    </subcellularLocation>
</comment>
<keyword evidence="9" id="KW-0234">DNA repair</keyword>
<dbReference type="InterPro" id="IPR016194">
    <property type="entry name" value="SPOC-like_C_dom_sf"/>
</dbReference>
<dbReference type="GO" id="GO:0000723">
    <property type="term" value="P:telomere maintenance"/>
    <property type="evidence" value="ECO:0007669"/>
    <property type="project" value="TreeGrafter"/>
</dbReference>
<keyword evidence="5" id="KW-0347">Helicase</keyword>
<dbReference type="SUPFAM" id="SSF100939">
    <property type="entry name" value="SPOC domain-like"/>
    <property type="match status" value="1"/>
</dbReference>
<evidence type="ECO:0000313" key="13">
    <source>
        <dbReference type="EMBL" id="GIL67885.1"/>
    </source>
</evidence>
<evidence type="ECO:0000256" key="7">
    <source>
        <dbReference type="ARBA" id="ARBA00023125"/>
    </source>
</evidence>
<dbReference type="Gene3D" id="2.40.290.10">
    <property type="match status" value="1"/>
</dbReference>
<keyword evidence="6" id="KW-0067">ATP-binding</keyword>
<dbReference type="InterPro" id="IPR036494">
    <property type="entry name" value="Ku_C_sf"/>
</dbReference>
<evidence type="ECO:0000256" key="8">
    <source>
        <dbReference type="ARBA" id="ARBA00023172"/>
    </source>
</evidence>
<sequence length="979" mass="103421">MATKKDLLVLILDVGEHMQPYLPLLHRMVFGALNVKLLSKPNHEVAVVLYGTEGTRHKLYDPSDPASYHHVTVLRPLQNLGSYLELDPFAFVTDPQQHGTAFTAPETIAMDPSALATAEASLLARAEAAGLGGRDAAAACGRAARLFGPPGPKADWGDGLVVAMDVLASALGERFDTSKKEATKLGQLKMLLVSNLLGQSEPFEDDFRSALVDTCNSRGILFEVTCLDHYVPPTSTSAAASAASAEGADPLALLPQALVAVRRSNLEQLHLLKAELGPAPFRHLRQPAELLCLFRSKEVSYQASNAVFMLSPPPFEDQDATLQPPPLKINVKLYKKIRRTIVDEWKTYMDVKPDAAGAVGGGGGGGGGPGGGGDDDGDGAGAAGSGGGGGGGIERGFVREVEYEDPTTGQKFSREDNIIKGFSYGKQVVPIPQYDEYGEEADEQMRKFKEKDFSLLGFVDAGSVPHHRLIDEPHVVLGDSAASAVAIASLALTLKEANKAGLVRFIFRKQAPQLGLLTPHLSASPDLPHALLLSPLPFAEDIRTYTFSTFRNEQEARDLPAQLAEARGEVVPPPPPLPPPQSAGDLPSQLSSLSALSLGNTAPEPALRFERLQPDAEQQDAALALVRALDLGPAPLPGGGARVGPGTTPKGEPHGEALAPEVVPNPVLQRAYALVTSRALDPMAQLPDPEDDPLVELVLQPHGRYWPAGAKEAIRRAEEKLQTRDRTEDGKPAVKRARWEEGGDGPLPAAADAAAAGIGDRGHMEAAAVVVFDPTAAGGTAAARVSKVSELNAVEDFRAMLAQGRDSASEAVRQMQELVRELVSRSIGDQLYDKAVKCVQALRGGCASSGRAGAFNSFLRDLVTWCRSEDRAAFVSQLAARGVSLISAEDPDLELGRHGPPGIAGADASTAAGNRGGVGSVGVESVGGGDTAVQFEDDGGAVAISEARRFLDQMLVSEDVDVEATLLAVQQDEEFEDMD</sequence>
<feature type="compositionally biased region" description="Gly residues" evidence="11">
    <location>
        <begin position="360"/>
        <end position="372"/>
    </location>
</feature>
<evidence type="ECO:0000259" key="12">
    <source>
        <dbReference type="SMART" id="SM00559"/>
    </source>
</evidence>
<dbReference type="InterPro" id="IPR014893">
    <property type="entry name" value="Ku_PK_bind"/>
</dbReference>
<evidence type="ECO:0000256" key="9">
    <source>
        <dbReference type="ARBA" id="ARBA00023204"/>
    </source>
</evidence>
<dbReference type="Pfam" id="PF08785">
    <property type="entry name" value="Ku_PK_bind"/>
    <property type="match status" value="1"/>
</dbReference>
<keyword evidence="2" id="KW-0547">Nucleotide-binding</keyword>
<dbReference type="GO" id="GO:0042162">
    <property type="term" value="F:telomeric DNA binding"/>
    <property type="evidence" value="ECO:0007669"/>
    <property type="project" value="TreeGrafter"/>
</dbReference>
<reference evidence="13" key="1">
    <citation type="journal article" date="2021" name="Proc. Natl. Acad. Sci. U.S.A.">
        <title>Three genomes in the algal genus Volvox reveal the fate of a haploid sex-determining region after a transition to homothallism.</title>
        <authorList>
            <person name="Yamamoto K."/>
            <person name="Hamaji T."/>
            <person name="Kawai-Toyooka H."/>
            <person name="Matsuzaki R."/>
            <person name="Takahashi F."/>
            <person name="Nishimura Y."/>
            <person name="Kawachi M."/>
            <person name="Noguchi H."/>
            <person name="Minakuchi Y."/>
            <person name="Umen J.G."/>
            <person name="Toyoda A."/>
            <person name="Nozaki H."/>
        </authorList>
    </citation>
    <scope>NUCLEOTIDE SEQUENCE</scope>
    <source>
        <strain evidence="13">NIES-3780</strain>
    </source>
</reference>
<evidence type="ECO:0000256" key="4">
    <source>
        <dbReference type="ARBA" id="ARBA00022801"/>
    </source>
</evidence>
<dbReference type="GO" id="GO:0003690">
    <property type="term" value="F:double-stranded DNA binding"/>
    <property type="evidence" value="ECO:0007669"/>
    <property type="project" value="TreeGrafter"/>
</dbReference>
<dbReference type="GO" id="GO:0006310">
    <property type="term" value="P:DNA recombination"/>
    <property type="evidence" value="ECO:0007669"/>
    <property type="project" value="UniProtKB-KW"/>
</dbReference>
<dbReference type="PANTHER" id="PTHR12604:SF4">
    <property type="entry name" value="X-RAY REPAIR CROSS-COMPLEMENTING PROTEIN 5"/>
    <property type="match status" value="1"/>
</dbReference>
<dbReference type="SUPFAM" id="SSF101420">
    <property type="entry name" value="C-terminal domain of Ku80"/>
    <property type="match status" value="1"/>
</dbReference>
<keyword evidence="4" id="KW-0378">Hydrolase</keyword>
<dbReference type="GO" id="GO:0016787">
    <property type="term" value="F:hydrolase activity"/>
    <property type="evidence" value="ECO:0007669"/>
    <property type="project" value="UniProtKB-KW"/>
</dbReference>
<dbReference type="GO" id="GO:0043564">
    <property type="term" value="C:Ku70:Ku80 complex"/>
    <property type="evidence" value="ECO:0007669"/>
    <property type="project" value="TreeGrafter"/>
</dbReference>
<feature type="region of interest" description="Disordered" evidence="11">
    <location>
        <begin position="360"/>
        <end position="394"/>
    </location>
</feature>
<protein>
    <recommendedName>
        <fullName evidence="12">Ku domain-containing protein</fullName>
    </recommendedName>
</protein>
<feature type="region of interest" description="Disordered" evidence="11">
    <location>
        <begin position="720"/>
        <end position="747"/>
    </location>
</feature>
<dbReference type="SMART" id="SM00559">
    <property type="entry name" value="Ku78"/>
    <property type="match status" value="1"/>
</dbReference>
<feature type="compositionally biased region" description="Gly residues" evidence="11">
    <location>
        <begin position="379"/>
        <end position="394"/>
    </location>
</feature>
<dbReference type="Gene3D" id="1.25.40.240">
    <property type="entry name" value="Ku, C-terminal domain"/>
    <property type="match status" value="1"/>
</dbReference>
<dbReference type="Pfam" id="PF02735">
    <property type="entry name" value="Ku"/>
    <property type="match status" value="1"/>
</dbReference>